<keyword evidence="2" id="KW-1185">Reference proteome</keyword>
<gene>
    <name evidence="1" type="primary">X975_00963</name>
    <name evidence="1" type="ORF">NPIL_567231</name>
</gene>
<evidence type="ECO:0000313" key="1">
    <source>
        <dbReference type="EMBL" id="GFT43550.1"/>
    </source>
</evidence>
<dbReference type="Proteomes" id="UP000887013">
    <property type="component" value="Unassembled WGS sequence"/>
</dbReference>
<evidence type="ECO:0000313" key="2">
    <source>
        <dbReference type="Proteomes" id="UP000887013"/>
    </source>
</evidence>
<dbReference type="AlphaFoldDB" id="A0A8X6P2E4"/>
<reference evidence="1" key="1">
    <citation type="submission" date="2020-08" db="EMBL/GenBank/DDBJ databases">
        <title>Multicomponent nature underlies the extraordinary mechanical properties of spider dragline silk.</title>
        <authorList>
            <person name="Kono N."/>
            <person name="Nakamura H."/>
            <person name="Mori M."/>
            <person name="Yoshida Y."/>
            <person name="Ohtoshi R."/>
            <person name="Malay A.D."/>
            <person name="Moran D.A.P."/>
            <person name="Tomita M."/>
            <person name="Numata K."/>
            <person name="Arakawa K."/>
        </authorList>
    </citation>
    <scope>NUCLEOTIDE SEQUENCE</scope>
</reference>
<dbReference type="OrthoDB" id="6431953at2759"/>
<dbReference type="EMBL" id="BMAW01015411">
    <property type="protein sequence ID" value="GFT43550.1"/>
    <property type="molecule type" value="Genomic_DNA"/>
</dbReference>
<proteinExistence type="predicted"/>
<accession>A0A8X6P2E4</accession>
<protein>
    <submittedName>
        <fullName evidence="1">Uncharacterized protein</fullName>
    </submittedName>
</protein>
<organism evidence="1 2">
    <name type="scientific">Nephila pilipes</name>
    <name type="common">Giant wood spider</name>
    <name type="synonym">Nephila maculata</name>
    <dbReference type="NCBI Taxonomy" id="299642"/>
    <lineage>
        <taxon>Eukaryota</taxon>
        <taxon>Metazoa</taxon>
        <taxon>Ecdysozoa</taxon>
        <taxon>Arthropoda</taxon>
        <taxon>Chelicerata</taxon>
        <taxon>Arachnida</taxon>
        <taxon>Araneae</taxon>
        <taxon>Araneomorphae</taxon>
        <taxon>Entelegynae</taxon>
        <taxon>Araneoidea</taxon>
        <taxon>Nephilidae</taxon>
        <taxon>Nephila</taxon>
    </lineage>
</organism>
<comment type="caution">
    <text evidence="1">The sequence shown here is derived from an EMBL/GenBank/DDBJ whole genome shotgun (WGS) entry which is preliminary data.</text>
</comment>
<name>A0A8X6P2E4_NEPPI</name>
<sequence>MHKIDNECYICDGFGSYMEGSRQWLKSMKFHMKRVIDPCSKRVSRSLAEIEAVLNSRPLVAASDDPNYFSVITPCHLLIGLELKSIPEPDYTSEKISVQKR</sequence>